<reference evidence="1" key="1">
    <citation type="submission" date="2022-08" db="EMBL/GenBank/DDBJ databases">
        <title>Molecular epidemiological analysis of five strains of VanD-type vancomycin-resistant Enterococcus faecalis.</title>
        <authorList>
            <person name="Mimura K."/>
            <person name="Hashimoto Y."/>
            <person name="Tomita H."/>
        </authorList>
    </citation>
    <scope>NUCLEOTIDE SEQUENCE</scope>
    <source>
        <strain evidence="1">SVR2332</strain>
    </source>
</reference>
<evidence type="ECO:0000313" key="1">
    <source>
        <dbReference type="EMBL" id="BDQ62820.1"/>
    </source>
</evidence>
<proteinExistence type="predicted"/>
<name>A0AC59HT83_ENTFL</name>
<dbReference type="Proteomes" id="UP001317613">
    <property type="component" value="Chromosome"/>
</dbReference>
<sequence>MAKAIHISELSKEISKMVREYTEEVETNVGEATEIVAKETLQELKQNSPKRSGKYARNWRKKKQGPTKQVIYQNDPTYRLTHLLENGHALKRGGRKVGQVVAKPHIEAAEEKAIASLEKELVRRLT</sequence>
<gene>
    <name evidence="1" type="primary">pi237</name>
    <name evidence="1" type="ORF">EfsSVR2332_28980</name>
</gene>
<dbReference type="EMBL" id="AP026729">
    <property type="protein sequence ID" value="BDQ62820.1"/>
    <property type="molecule type" value="Genomic_DNA"/>
</dbReference>
<accession>A0AC59HT83</accession>
<organism evidence="1 2">
    <name type="scientific">Enterococcus faecalis</name>
    <name type="common">Streptococcus faecalis</name>
    <dbReference type="NCBI Taxonomy" id="1351"/>
    <lineage>
        <taxon>Bacteria</taxon>
        <taxon>Bacillati</taxon>
        <taxon>Bacillota</taxon>
        <taxon>Bacilli</taxon>
        <taxon>Lactobacillales</taxon>
        <taxon>Enterococcaceae</taxon>
        <taxon>Enterococcus</taxon>
    </lineage>
</organism>
<evidence type="ECO:0000313" key="2">
    <source>
        <dbReference type="Proteomes" id="UP001317613"/>
    </source>
</evidence>
<protein>
    <submittedName>
        <fullName evidence="1">Uncharacterized protein</fullName>
    </submittedName>
</protein>